<dbReference type="RefSeq" id="WP_145054997.1">
    <property type="nucleotide sequence ID" value="NZ_CP036433.1"/>
</dbReference>
<proteinExistence type="predicted"/>
<dbReference type="KEGG" id="lcre:Pla8534_41790"/>
<dbReference type="InterPro" id="IPR010869">
    <property type="entry name" value="DUF1501"/>
</dbReference>
<accession>A0A518DWZ7</accession>
<dbReference type="PANTHER" id="PTHR43737:SF1">
    <property type="entry name" value="DUF1501 DOMAIN-CONTAINING PROTEIN"/>
    <property type="match status" value="1"/>
</dbReference>
<dbReference type="InterPro" id="IPR006311">
    <property type="entry name" value="TAT_signal"/>
</dbReference>
<gene>
    <name evidence="1" type="ORF">Pla8534_41790</name>
</gene>
<dbReference type="AlphaFoldDB" id="A0A518DWZ7"/>
<dbReference type="PANTHER" id="PTHR43737">
    <property type="entry name" value="BLL7424 PROTEIN"/>
    <property type="match status" value="1"/>
</dbReference>
<dbReference type="Pfam" id="PF07394">
    <property type="entry name" value="DUF1501"/>
    <property type="match status" value="1"/>
</dbReference>
<dbReference type="EMBL" id="CP036433">
    <property type="protein sequence ID" value="QDU96359.1"/>
    <property type="molecule type" value="Genomic_DNA"/>
</dbReference>
<reference evidence="1 2" key="1">
    <citation type="submission" date="2019-02" db="EMBL/GenBank/DDBJ databases">
        <title>Deep-cultivation of Planctomycetes and their phenomic and genomic characterization uncovers novel biology.</title>
        <authorList>
            <person name="Wiegand S."/>
            <person name="Jogler M."/>
            <person name="Boedeker C."/>
            <person name="Pinto D."/>
            <person name="Vollmers J."/>
            <person name="Rivas-Marin E."/>
            <person name="Kohn T."/>
            <person name="Peeters S.H."/>
            <person name="Heuer A."/>
            <person name="Rast P."/>
            <person name="Oberbeckmann S."/>
            <person name="Bunk B."/>
            <person name="Jeske O."/>
            <person name="Meyerdierks A."/>
            <person name="Storesund J.E."/>
            <person name="Kallscheuer N."/>
            <person name="Luecker S."/>
            <person name="Lage O.M."/>
            <person name="Pohl T."/>
            <person name="Merkel B.J."/>
            <person name="Hornburger P."/>
            <person name="Mueller R.-W."/>
            <person name="Bruemmer F."/>
            <person name="Labrenz M."/>
            <person name="Spormann A.M."/>
            <person name="Op den Camp H."/>
            <person name="Overmann J."/>
            <person name="Amann R."/>
            <person name="Jetten M.S.M."/>
            <person name="Mascher T."/>
            <person name="Medema M.H."/>
            <person name="Devos D.P."/>
            <person name="Kaster A.-K."/>
            <person name="Ovreas L."/>
            <person name="Rohde M."/>
            <person name="Galperin M.Y."/>
            <person name="Jogler C."/>
        </authorList>
    </citation>
    <scope>NUCLEOTIDE SEQUENCE [LARGE SCALE GENOMIC DNA]</scope>
    <source>
        <strain evidence="1 2">Pla85_3_4</strain>
    </source>
</reference>
<name>A0A518DWZ7_9BACT</name>
<dbReference type="OrthoDB" id="127333at2"/>
<dbReference type="Proteomes" id="UP000317648">
    <property type="component" value="Chromosome"/>
</dbReference>
<keyword evidence="2" id="KW-1185">Reference proteome</keyword>
<sequence length="421" mass="45592">MLSILGKKTTGFCDGVSRRGFLKLGAMTIGGFTLADLIKAEASAGTGSSHKAVINIHLTGGPSHQDMFDLKPNAPVEFRGEFNPVATNVPGMQICEHFPMLAQMADKFAVVRSLIGSAGQHSNFQTHSGYDSRDLASVGGHPSLGSVVSRMQGSHHGAPPFISYNGGEPGFLGPIHKPYKPSGGDLSMNRSLTESRLGDRTNLLTSLDRIRRDADASGQMSALDAHTRQAVELIVSGRVGDALDLNKEDAKLVERYGKDGKNFLTARRLIEAGVRVVSLNWGSWDSHQGNFTRLKTQLPKLDVAMSALIQDLHDRGMDQDVTVVMWGEFGRTPRINKTAGRDHWRKVMMAFLAGGGMQTGQMIGTTSDDAGEAKDRPIHVHEVFSTIYRNLGIDTASTTLADTNGRPQYLTDIRQPISELV</sequence>
<evidence type="ECO:0000313" key="1">
    <source>
        <dbReference type="EMBL" id="QDU96359.1"/>
    </source>
</evidence>
<evidence type="ECO:0008006" key="3">
    <source>
        <dbReference type="Google" id="ProtNLM"/>
    </source>
</evidence>
<dbReference type="PROSITE" id="PS51318">
    <property type="entry name" value="TAT"/>
    <property type="match status" value="1"/>
</dbReference>
<dbReference type="SUPFAM" id="SSF53649">
    <property type="entry name" value="Alkaline phosphatase-like"/>
    <property type="match status" value="1"/>
</dbReference>
<dbReference type="InterPro" id="IPR017850">
    <property type="entry name" value="Alkaline_phosphatase_core_sf"/>
</dbReference>
<protein>
    <recommendedName>
        <fullName evidence="3">DUF1501 domain-containing protein</fullName>
    </recommendedName>
</protein>
<evidence type="ECO:0000313" key="2">
    <source>
        <dbReference type="Proteomes" id="UP000317648"/>
    </source>
</evidence>
<organism evidence="1 2">
    <name type="scientific">Lignipirellula cremea</name>
    <dbReference type="NCBI Taxonomy" id="2528010"/>
    <lineage>
        <taxon>Bacteria</taxon>
        <taxon>Pseudomonadati</taxon>
        <taxon>Planctomycetota</taxon>
        <taxon>Planctomycetia</taxon>
        <taxon>Pirellulales</taxon>
        <taxon>Pirellulaceae</taxon>
        <taxon>Lignipirellula</taxon>
    </lineage>
</organism>